<evidence type="ECO:0000313" key="3">
    <source>
        <dbReference type="Proteomes" id="UP000189674"/>
    </source>
</evidence>
<dbReference type="STRING" id="1936003.STSP2_02833"/>
<dbReference type="InterPro" id="IPR045584">
    <property type="entry name" value="Pilin-like"/>
</dbReference>
<feature type="transmembrane region" description="Helical" evidence="1">
    <location>
        <begin position="6"/>
        <end position="27"/>
    </location>
</feature>
<sequence length="183" mass="20347">MLIELIMVVVVIGLMTAVASIALTGRIGPAKLQSQARDLIKTFEMARDGAARSENRYAIRIDFIDQTYTLREIPPEGMEKSLSENPIIKQVELTPSQAQFDYVYFDDGTDSRFPGPGRDATSATFLAGRAGWQNGGKIVLIDQDGNPWSIIVNRIGRNIELVEGDSEIFENVLKPRSRTELIF</sequence>
<keyword evidence="3" id="KW-1185">Reference proteome</keyword>
<organism evidence="2 3">
    <name type="scientific">Anaerohalosphaera lusitana</name>
    <dbReference type="NCBI Taxonomy" id="1936003"/>
    <lineage>
        <taxon>Bacteria</taxon>
        <taxon>Pseudomonadati</taxon>
        <taxon>Planctomycetota</taxon>
        <taxon>Phycisphaerae</taxon>
        <taxon>Sedimentisphaerales</taxon>
        <taxon>Anaerohalosphaeraceae</taxon>
        <taxon>Anaerohalosphaera</taxon>
    </lineage>
</organism>
<gene>
    <name evidence="2" type="ORF">STSP2_02833</name>
</gene>
<dbReference type="Gene3D" id="3.30.700.10">
    <property type="entry name" value="Glycoprotein, Type 4 Pilin"/>
    <property type="match status" value="1"/>
</dbReference>
<dbReference type="Proteomes" id="UP000189674">
    <property type="component" value="Chromosome"/>
</dbReference>
<accession>A0A1U9NP15</accession>
<keyword evidence="1" id="KW-1133">Transmembrane helix</keyword>
<dbReference type="AlphaFoldDB" id="A0A1U9NP15"/>
<dbReference type="EMBL" id="CP019791">
    <property type="protein sequence ID" value="AQT69639.1"/>
    <property type="molecule type" value="Genomic_DNA"/>
</dbReference>
<keyword evidence="1" id="KW-0812">Transmembrane</keyword>
<keyword evidence="1" id="KW-0472">Membrane</keyword>
<evidence type="ECO:0000256" key="1">
    <source>
        <dbReference type="SAM" id="Phobius"/>
    </source>
</evidence>
<evidence type="ECO:0000313" key="2">
    <source>
        <dbReference type="EMBL" id="AQT69639.1"/>
    </source>
</evidence>
<reference evidence="3" key="1">
    <citation type="submission" date="2017-02" db="EMBL/GenBank/DDBJ databases">
        <title>Comparative genomics and description of representatives of a novel lineage of planctomycetes thriving in anoxic sediments.</title>
        <authorList>
            <person name="Spring S."/>
            <person name="Bunk B."/>
            <person name="Sproer C."/>
        </authorList>
    </citation>
    <scope>NUCLEOTIDE SEQUENCE [LARGE SCALE GENOMIC DNA]</scope>
    <source>
        <strain evidence="3">ST-NAGAB-D1</strain>
    </source>
</reference>
<name>A0A1U9NP15_9BACT</name>
<dbReference type="KEGG" id="alus:STSP2_02833"/>
<proteinExistence type="predicted"/>
<dbReference type="SUPFAM" id="SSF54523">
    <property type="entry name" value="Pili subunits"/>
    <property type="match status" value="1"/>
</dbReference>
<protein>
    <submittedName>
        <fullName evidence="2">Type II secretion system protein H</fullName>
    </submittedName>
</protein>